<evidence type="ECO:0000256" key="1">
    <source>
        <dbReference type="SAM" id="MobiDB-lite"/>
    </source>
</evidence>
<gene>
    <name evidence="2" type="ORF">AMON00008_LOCUS189</name>
</gene>
<organism evidence="2">
    <name type="scientific">Alexandrium monilatum</name>
    <dbReference type="NCBI Taxonomy" id="311494"/>
    <lineage>
        <taxon>Eukaryota</taxon>
        <taxon>Sar</taxon>
        <taxon>Alveolata</taxon>
        <taxon>Dinophyceae</taxon>
        <taxon>Gonyaulacales</taxon>
        <taxon>Pyrocystaceae</taxon>
        <taxon>Alexandrium</taxon>
    </lineage>
</organism>
<sequence>MLRPAAVAAKRTSEAATAVARRVGGAAALGSGTPSWGARCTWPLGCELRRHGILSQLRAAATDVRFTETHEWVRVEEDSSVLGISNHAQGLLGEVFWCELPAAGSRFKRQEVLATIEGMQHPPQTEGEESEEAEDGDEGTAEGPYSERGWLVQEVTVGRLGNMRSITREVFAPADCEVVESNGLLERDRGLVNSAAEGEGWLVRLRFPSGAPDLMDASAYLKRVESSESE</sequence>
<dbReference type="PANTHER" id="PTHR11715">
    <property type="entry name" value="GLYCINE CLEAVAGE SYSTEM H PROTEIN"/>
    <property type="match status" value="1"/>
</dbReference>
<name>A0A7S4PRS6_9DINO</name>
<dbReference type="Gene3D" id="2.40.50.100">
    <property type="match status" value="1"/>
</dbReference>
<feature type="region of interest" description="Disordered" evidence="1">
    <location>
        <begin position="119"/>
        <end position="147"/>
    </location>
</feature>
<proteinExistence type="predicted"/>
<dbReference type="SUPFAM" id="SSF51230">
    <property type="entry name" value="Single hybrid motif"/>
    <property type="match status" value="2"/>
</dbReference>
<dbReference type="GO" id="GO:0005960">
    <property type="term" value="C:glycine cleavage complex"/>
    <property type="evidence" value="ECO:0007669"/>
    <property type="project" value="InterPro"/>
</dbReference>
<dbReference type="InterPro" id="IPR011053">
    <property type="entry name" value="Single_hybrid_motif"/>
</dbReference>
<dbReference type="AlphaFoldDB" id="A0A7S4PRS6"/>
<dbReference type="CDD" id="cd06848">
    <property type="entry name" value="GCS_H"/>
    <property type="match status" value="1"/>
</dbReference>
<reference evidence="2" key="1">
    <citation type="submission" date="2021-01" db="EMBL/GenBank/DDBJ databases">
        <authorList>
            <person name="Corre E."/>
            <person name="Pelletier E."/>
            <person name="Niang G."/>
            <person name="Scheremetjew M."/>
            <person name="Finn R."/>
            <person name="Kale V."/>
            <person name="Holt S."/>
            <person name="Cochrane G."/>
            <person name="Meng A."/>
            <person name="Brown T."/>
            <person name="Cohen L."/>
        </authorList>
    </citation>
    <scope>NUCLEOTIDE SEQUENCE</scope>
    <source>
        <strain evidence="2">CCMP3105</strain>
    </source>
</reference>
<dbReference type="PANTHER" id="PTHR11715:SF3">
    <property type="entry name" value="GLYCINE CLEAVAGE SYSTEM H PROTEIN-RELATED"/>
    <property type="match status" value="1"/>
</dbReference>
<feature type="compositionally biased region" description="Acidic residues" evidence="1">
    <location>
        <begin position="126"/>
        <end position="140"/>
    </location>
</feature>
<accession>A0A7S4PRS6</accession>
<dbReference type="Pfam" id="PF01597">
    <property type="entry name" value="GCV_H"/>
    <property type="match status" value="2"/>
</dbReference>
<protein>
    <recommendedName>
        <fullName evidence="3">Glycine cleavage system H protein</fullName>
    </recommendedName>
</protein>
<dbReference type="GO" id="GO:0005737">
    <property type="term" value="C:cytoplasm"/>
    <property type="evidence" value="ECO:0007669"/>
    <property type="project" value="TreeGrafter"/>
</dbReference>
<dbReference type="InterPro" id="IPR033753">
    <property type="entry name" value="GCV_H/Fam206"/>
</dbReference>
<dbReference type="InterPro" id="IPR002930">
    <property type="entry name" value="GCV_H"/>
</dbReference>
<dbReference type="GO" id="GO:0019464">
    <property type="term" value="P:glycine decarboxylation via glycine cleavage system"/>
    <property type="evidence" value="ECO:0007669"/>
    <property type="project" value="InterPro"/>
</dbReference>
<dbReference type="EMBL" id="HBNR01000258">
    <property type="protein sequence ID" value="CAE4560570.1"/>
    <property type="molecule type" value="Transcribed_RNA"/>
</dbReference>
<evidence type="ECO:0000313" key="2">
    <source>
        <dbReference type="EMBL" id="CAE4560570.1"/>
    </source>
</evidence>
<evidence type="ECO:0008006" key="3">
    <source>
        <dbReference type="Google" id="ProtNLM"/>
    </source>
</evidence>
<dbReference type="GO" id="GO:0009249">
    <property type="term" value="P:protein lipoylation"/>
    <property type="evidence" value="ECO:0007669"/>
    <property type="project" value="TreeGrafter"/>
</dbReference>